<comment type="similarity">
    <text evidence="1 5">Belongs to the transferase hexapeptide repeat family.</text>
</comment>
<name>A0A7G9FLK5_9FIRM</name>
<dbReference type="InterPro" id="IPR011004">
    <property type="entry name" value="Trimer_LpxA-like_sf"/>
</dbReference>
<keyword evidence="4 5" id="KW-0012">Acyltransferase</keyword>
<evidence type="ECO:0000256" key="3">
    <source>
        <dbReference type="ARBA" id="ARBA00022737"/>
    </source>
</evidence>
<dbReference type="EC" id="2.3.1.-" evidence="5"/>
<evidence type="ECO:0000313" key="8">
    <source>
        <dbReference type="Proteomes" id="UP000515819"/>
    </source>
</evidence>
<accession>A0A7G9FLK5</accession>
<dbReference type="PANTHER" id="PTHR43017:SF1">
    <property type="entry name" value="ACETYLTRANSFERASE YJL218W-RELATED"/>
    <property type="match status" value="1"/>
</dbReference>
<feature type="domain" description="Maltose/galactoside acetyltransferase" evidence="6">
    <location>
        <begin position="4"/>
        <end position="58"/>
    </location>
</feature>
<dbReference type="Gene3D" id="2.160.10.10">
    <property type="entry name" value="Hexapeptide repeat proteins"/>
    <property type="match status" value="1"/>
</dbReference>
<evidence type="ECO:0000259" key="6">
    <source>
        <dbReference type="SMART" id="SM01266"/>
    </source>
</evidence>
<dbReference type="SMART" id="SM01266">
    <property type="entry name" value="Mac"/>
    <property type="match status" value="1"/>
</dbReference>
<dbReference type="InterPro" id="IPR039369">
    <property type="entry name" value="LacA-like"/>
</dbReference>
<dbReference type="SUPFAM" id="SSF51161">
    <property type="entry name" value="Trimeric LpxA-like enzymes"/>
    <property type="match status" value="1"/>
</dbReference>
<proteinExistence type="inferred from homology"/>
<evidence type="ECO:0000256" key="5">
    <source>
        <dbReference type="RuleBase" id="RU367021"/>
    </source>
</evidence>
<sequence>MTEQEKMLAGKIYDSSDETLLAIRTKAHKLCQTYNQTADTEEKAREQIMRDLIPDCAKGVYLQGPIYFDYGKFTTIGENTFANFNFTVLDTCPVHIGNNVFIGPNVSLVTPMHPFRYQERNIKFRQDGTAYDDEYAKPITIGDNCWLASNVVVTGGVTIGEGCVIGAGSVVTKDIPPHSLAVGNPCKVIRQITEADSIRNREDLW</sequence>
<evidence type="ECO:0000313" key="7">
    <source>
        <dbReference type="EMBL" id="QNL99436.1"/>
    </source>
</evidence>
<dbReference type="AlphaFoldDB" id="A0A7G9FLK5"/>
<dbReference type="Proteomes" id="UP000515819">
    <property type="component" value="Chromosome"/>
</dbReference>
<evidence type="ECO:0000256" key="4">
    <source>
        <dbReference type="ARBA" id="ARBA00023315"/>
    </source>
</evidence>
<dbReference type="Pfam" id="PF12464">
    <property type="entry name" value="Mac"/>
    <property type="match status" value="1"/>
</dbReference>
<keyword evidence="2 5" id="KW-0808">Transferase</keyword>
<reference evidence="7 8" key="1">
    <citation type="submission" date="2020-08" db="EMBL/GenBank/DDBJ databases">
        <authorList>
            <person name="Liu C."/>
            <person name="Sun Q."/>
        </authorList>
    </citation>
    <scope>NUCLEOTIDE SEQUENCE [LARGE SCALE GENOMIC DNA]</scope>
    <source>
        <strain evidence="7 8">NSJ-4</strain>
    </source>
</reference>
<dbReference type="Pfam" id="PF00132">
    <property type="entry name" value="Hexapep"/>
    <property type="match status" value="1"/>
</dbReference>
<dbReference type="FunFam" id="2.160.10.10:FF:000025">
    <property type="entry name" value="Hexapeptide-repeat containing-acetyltransferase"/>
    <property type="match status" value="1"/>
</dbReference>
<dbReference type="RefSeq" id="WP_196020974.1">
    <property type="nucleotide sequence ID" value="NZ_CP060632.1"/>
</dbReference>
<protein>
    <recommendedName>
        <fullName evidence="5">Acetyltransferase</fullName>
        <ecNumber evidence="5">2.3.1.-</ecNumber>
    </recommendedName>
</protein>
<dbReference type="PANTHER" id="PTHR43017">
    <property type="entry name" value="GALACTOSIDE O-ACETYLTRANSFERASE"/>
    <property type="match status" value="1"/>
</dbReference>
<evidence type="ECO:0000256" key="1">
    <source>
        <dbReference type="ARBA" id="ARBA00007274"/>
    </source>
</evidence>
<organism evidence="7 8">
    <name type="scientific">Wujia chipingensis</name>
    <dbReference type="NCBI Taxonomy" id="2763670"/>
    <lineage>
        <taxon>Bacteria</taxon>
        <taxon>Bacillati</taxon>
        <taxon>Bacillota</taxon>
        <taxon>Clostridia</taxon>
        <taxon>Lachnospirales</taxon>
        <taxon>Lachnospiraceae</taxon>
        <taxon>Wujia</taxon>
    </lineage>
</organism>
<dbReference type="GO" id="GO:0008870">
    <property type="term" value="F:galactoside O-acetyltransferase activity"/>
    <property type="evidence" value="ECO:0007669"/>
    <property type="project" value="TreeGrafter"/>
</dbReference>
<keyword evidence="3" id="KW-0677">Repeat</keyword>
<dbReference type="KEGG" id="wcp:H9Q76_12085"/>
<keyword evidence="8" id="KW-1185">Reference proteome</keyword>
<gene>
    <name evidence="7" type="ORF">H9Q76_12085</name>
</gene>
<dbReference type="InterPro" id="IPR001451">
    <property type="entry name" value="Hexapep"/>
</dbReference>
<dbReference type="InterPro" id="IPR024688">
    <property type="entry name" value="Mac_dom"/>
</dbReference>
<dbReference type="CDD" id="cd03357">
    <property type="entry name" value="LbH_MAT_GAT"/>
    <property type="match status" value="1"/>
</dbReference>
<evidence type="ECO:0000256" key="2">
    <source>
        <dbReference type="ARBA" id="ARBA00022679"/>
    </source>
</evidence>
<dbReference type="EMBL" id="CP060632">
    <property type="protein sequence ID" value="QNL99436.1"/>
    <property type="molecule type" value="Genomic_DNA"/>
</dbReference>